<gene>
    <name evidence="3" type="ORF">LXM26_09470</name>
</gene>
<evidence type="ECO:0000259" key="2">
    <source>
        <dbReference type="Pfam" id="PF06580"/>
    </source>
</evidence>
<keyword evidence="4" id="KW-1185">Reference proteome</keyword>
<dbReference type="PANTHER" id="PTHR34220:SF7">
    <property type="entry name" value="SENSOR HISTIDINE KINASE YPDA"/>
    <property type="match status" value="1"/>
</dbReference>
<feature type="transmembrane region" description="Helical" evidence="1">
    <location>
        <begin position="20"/>
        <end position="44"/>
    </location>
</feature>
<evidence type="ECO:0000256" key="1">
    <source>
        <dbReference type="SAM" id="Phobius"/>
    </source>
</evidence>
<dbReference type="Pfam" id="PF06580">
    <property type="entry name" value="His_kinase"/>
    <property type="match status" value="1"/>
</dbReference>
<feature type="transmembrane region" description="Helical" evidence="1">
    <location>
        <begin position="65"/>
        <end position="86"/>
    </location>
</feature>
<keyword evidence="3" id="KW-0418">Kinase</keyword>
<dbReference type="SUPFAM" id="SSF55874">
    <property type="entry name" value="ATPase domain of HSP90 chaperone/DNA topoisomerase II/histidine kinase"/>
    <property type="match status" value="1"/>
</dbReference>
<evidence type="ECO:0000313" key="4">
    <source>
        <dbReference type="Proteomes" id="UP001139000"/>
    </source>
</evidence>
<feature type="transmembrane region" description="Helical" evidence="1">
    <location>
        <begin position="134"/>
        <end position="158"/>
    </location>
</feature>
<keyword evidence="3" id="KW-0808">Transferase</keyword>
<dbReference type="InterPro" id="IPR050640">
    <property type="entry name" value="Bact_2-comp_sensor_kinase"/>
</dbReference>
<feature type="transmembrane region" description="Helical" evidence="1">
    <location>
        <begin position="98"/>
        <end position="122"/>
    </location>
</feature>
<accession>A0A9X1TE67</accession>
<organism evidence="3 4">
    <name type="scientific">Dyadobacter chenwenxiniae</name>
    <dbReference type="NCBI Taxonomy" id="2906456"/>
    <lineage>
        <taxon>Bacteria</taxon>
        <taxon>Pseudomonadati</taxon>
        <taxon>Bacteroidota</taxon>
        <taxon>Cytophagia</taxon>
        <taxon>Cytophagales</taxon>
        <taxon>Spirosomataceae</taxon>
        <taxon>Dyadobacter</taxon>
    </lineage>
</organism>
<dbReference type="EMBL" id="JAJTTC010000001">
    <property type="protein sequence ID" value="MCF0061722.1"/>
    <property type="molecule type" value="Genomic_DNA"/>
</dbReference>
<dbReference type="Proteomes" id="UP001139000">
    <property type="component" value="Unassembled WGS sequence"/>
</dbReference>
<feature type="domain" description="Signal transduction histidine kinase internal region" evidence="2">
    <location>
        <begin position="218"/>
        <end position="298"/>
    </location>
</feature>
<sequence length="406" mass="46685">MNIQVPVSSLDEHFRHFSPFFIQFTDDRFCACGGIPIFVVQFFAMMQIRFRYFDKYFGTLRKNRLNFFILVLVIPWLVPVVGYLMWGNIYFSDPQVFLGGSLINLILCLIANHINQIIAILVAKAYPDTHQSVFRVLFWFVLYSIINVSILILVLLAYDQVHLFGFSLQRERAIWSVFLLLAASLIGAGLTELAYTFVQWKTNQDELQQMEQRQLLSELEVVKQQVNPHFLFNCLNSLSVLISESPATAEKFVDEMSKVYRYLLSVNGPDRETSMVTLDAELRYIRSYIYLLETRFENGISISIQAADLYLNGQMAPLTLQTLIDNAIRHNIVSTDHPLRIDIRTTATGQLEVINNLQKRTVRTPFSNAGLATLISRYKMLFNQAGTIQIKEEGSEFTVLLPLIYT</sequence>
<feature type="transmembrane region" description="Helical" evidence="1">
    <location>
        <begin position="173"/>
        <end position="198"/>
    </location>
</feature>
<dbReference type="InterPro" id="IPR010559">
    <property type="entry name" value="Sig_transdc_His_kin_internal"/>
</dbReference>
<evidence type="ECO:0000313" key="3">
    <source>
        <dbReference type="EMBL" id="MCF0061722.1"/>
    </source>
</evidence>
<dbReference type="RefSeq" id="WP_234654990.1">
    <property type="nucleotide sequence ID" value="NZ_CP094997.1"/>
</dbReference>
<keyword evidence="1" id="KW-1133">Transmembrane helix</keyword>
<dbReference type="InterPro" id="IPR036890">
    <property type="entry name" value="HATPase_C_sf"/>
</dbReference>
<dbReference type="PANTHER" id="PTHR34220">
    <property type="entry name" value="SENSOR HISTIDINE KINASE YPDA"/>
    <property type="match status" value="1"/>
</dbReference>
<dbReference type="GO" id="GO:0000155">
    <property type="term" value="F:phosphorelay sensor kinase activity"/>
    <property type="evidence" value="ECO:0007669"/>
    <property type="project" value="InterPro"/>
</dbReference>
<comment type="caution">
    <text evidence="3">The sequence shown here is derived from an EMBL/GenBank/DDBJ whole genome shotgun (WGS) entry which is preliminary data.</text>
</comment>
<name>A0A9X1TE67_9BACT</name>
<protein>
    <submittedName>
        <fullName evidence="3">Histidine kinase</fullName>
    </submittedName>
</protein>
<dbReference type="GO" id="GO:0016020">
    <property type="term" value="C:membrane"/>
    <property type="evidence" value="ECO:0007669"/>
    <property type="project" value="InterPro"/>
</dbReference>
<proteinExistence type="predicted"/>
<dbReference type="AlphaFoldDB" id="A0A9X1TE67"/>
<keyword evidence="1" id="KW-0472">Membrane</keyword>
<reference evidence="3" key="1">
    <citation type="submission" date="2021-12" db="EMBL/GenBank/DDBJ databases">
        <title>Novel species in genus Dyadobacter.</title>
        <authorList>
            <person name="Ma C."/>
        </authorList>
    </citation>
    <scope>NUCLEOTIDE SEQUENCE</scope>
    <source>
        <strain evidence="3">LJ419</strain>
    </source>
</reference>
<keyword evidence="1" id="KW-0812">Transmembrane</keyword>